<proteinExistence type="predicted"/>
<organism evidence="1">
    <name type="scientific">Orpheovirus IHUMI-LCC2</name>
    <dbReference type="NCBI Taxonomy" id="2023057"/>
    <lineage>
        <taxon>Viruses</taxon>
        <taxon>Varidnaviria</taxon>
        <taxon>Bamfordvirae</taxon>
        <taxon>Nucleocytoviricota</taxon>
        <taxon>Megaviricetes</taxon>
        <taxon>Pimascovirales</taxon>
        <taxon>Ocovirineae</taxon>
        <taxon>Orpheoviridae</taxon>
        <taxon>Alphaorpheovirus</taxon>
        <taxon>Alphaorpheovirus massiliense</taxon>
    </lineage>
</organism>
<evidence type="ECO:0008006" key="3">
    <source>
        <dbReference type="Google" id="ProtNLM"/>
    </source>
</evidence>
<sequence length="251" mass="29381">MEDIILPTDILYEICKVLDTNTLANFILCNKYFMCNKYLQLVDKKIINVGELHQKDIHKLLVTRYESINKRYGERIIFHNIGDSHKLLLQKTDCAIIVGCEDATERMIVHEWAERRGLRHSACRYEGCYEGVDDVYLYKCSCGTVRYRKDVIAVSGHQYDSGYWVCLECDTYNYYDDEDGDRGRVIDYYNAVIMGYNLPDKVGKRMRRRRNKIKKEIPNVRINFNSISLNVIKVISLSLISKDKLKGVITY</sequence>
<gene>
    <name evidence="1" type="ORF">ORPV_139</name>
</gene>
<dbReference type="KEGG" id="vg:35381894"/>
<dbReference type="GeneID" id="35381894"/>
<name>A0A2I2L3E1_9VIRU</name>
<dbReference type="RefSeq" id="YP_009448345.1">
    <property type="nucleotide sequence ID" value="NC_036594.1"/>
</dbReference>
<dbReference type="Proteomes" id="UP000236316">
    <property type="component" value="Segment"/>
</dbReference>
<evidence type="ECO:0000313" key="1">
    <source>
        <dbReference type="EMBL" id="SNW62043.1"/>
    </source>
</evidence>
<accession>A0A2I2L3E1</accession>
<reference evidence="1" key="1">
    <citation type="submission" date="2017-08" db="EMBL/GenBank/DDBJ databases">
        <authorList>
            <consortium name="Urmite Genomes"/>
        </authorList>
    </citation>
    <scope>NUCLEOTIDE SEQUENCE [LARGE SCALE GENOMIC DNA]</scope>
    <source>
        <strain evidence="1">IHUMI-LCC2</strain>
    </source>
</reference>
<protein>
    <recommendedName>
        <fullName evidence="3">F-box domain-containing protein</fullName>
    </recommendedName>
</protein>
<dbReference type="EMBL" id="LT906555">
    <property type="protein sequence ID" value="SNW62043.1"/>
    <property type="molecule type" value="Genomic_DNA"/>
</dbReference>
<evidence type="ECO:0000313" key="2">
    <source>
        <dbReference type="Proteomes" id="UP000236316"/>
    </source>
</evidence>
<keyword evidence="2" id="KW-1185">Reference proteome</keyword>